<evidence type="ECO:0000313" key="2">
    <source>
        <dbReference type="Proteomes" id="UP001152561"/>
    </source>
</evidence>
<dbReference type="Proteomes" id="UP001152561">
    <property type="component" value="Unassembled WGS sequence"/>
</dbReference>
<gene>
    <name evidence="1" type="ORF">K7X08_035647</name>
</gene>
<protein>
    <submittedName>
        <fullName evidence="1">Uncharacterized protein</fullName>
    </submittedName>
</protein>
<keyword evidence="2" id="KW-1185">Reference proteome</keyword>
<sequence length="79" mass="9204">MELCSVFFPDRYKSYHSLSSLFLGHLQNILICEGKELIDHNHRHRTSKLGMSDEESRRKASTILKFGSTYGWRDPKCSL</sequence>
<comment type="caution">
    <text evidence="1">The sequence shown here is derived from an EMBL/GenBank/DDBJ whole genome shotgun (WGS) entry which is preliminary data.</text>
</comment>
<dbReference type="EMBL" id="JAJAGQ010000018">
    <property type="protein sequence ID" value="KAJ8537246.1"/>
    <property type="molecule type" value="Genomic_DNA"/>
</dbReference>
<reference evidence="2" key="1">
    <citation type="journal article" date="2023" name="Proc. Natl. Acad. Sci. U.S.A.">
        <title>Genomic and structural basis for evolution of tropane alkaloid biosynthesis.</title>
        <authorList>
            <person name="Wanga Y.-J."/>
            <person name="Taina T."/>
            <person name="Yua J.-Y."/>
            <person name="Lia J."/>
            <person name="Xua B."/>
            <person name="Chenc J."/>
            <person name="D'Auriad J.C."/>
            <person name="Huanga J.-P."/>
            <person name="Huanga S.-X."/>
        </authorList>
    </citation>
    <scope>NUCLEOTIDE SEQUENCE [LARGE SCALE GENOMIC DNA]</scope>
    <source>
        <strain evidence="2">cv. KIB-2019</strain>
    </source>
</reference>
<evidence type="ECO:0000313" key="1">
    <source>
        <dbReference type="EMBL" id="KAJ8537246.1"/>
    </source>
</evidence>
<name>A0A9Q1LJI6_9SOLA</name>
<organism evidence="1 2">
    <name type="scientific">Anisodus acutangulus</name>
    <dbReference type="NCBI Taxonomy" id="402998"/>
    <lineage>
        <taxon>Eukaryota</taxon>
        <taxon>Viridiplantae</taxon>
        <taxon>Streptophyta</taxon>
        <taxon>Embryophyta</taxon>
        <taxon>Tracheophyta</taxon>
        <taxon>Spermatophyta</taxon>
        <taxon>Magnoliopsida</taxon>
        <taxon>eudicotyledons</taxon>
        <taxon>Gunneridae</taxon>
        <taxon>Pentapetalae</taxon>
        <taxon>asterids</taxon>
        <taxon>lamiids</taxon>
        <taxon>Solanales</taxon>
        <taxon>Solanaceae</taxon>
        <taxon>Solanoideae</taxon>
        <taxon>Hyoscyameae</taxon>
        <taxon>Anisodus</taxon>
    </lineage>
</organism>
<dbReference type="AlphaFoldDB" id="A0A9Q1LJI6"/>
<proteinExistence type="predicted"/>
<accession>A0A9Q1LJI6</accession>